<keyword evidence="8" id="KW-0670">Pyruvate</keyword>
<dbReference type="CDD" id="cd12156">
    <property type="entry name" value="HPPR"/>
    <property type="match status" value="1"/>
</dbReference>
<dbReference type="InterPro" id="IPR036291">
    <property type="entry name" value="NAD(P)-bd_dom_sf"/>
</dbReference>
<dbReference type="Pfam" id="PF00389">
    <property type="entry name" value="2-Hacid_dh"/>
    <property type="match status" value="1"/>
</dbReference>
<dbReference type="FunFam" id="3.40.50.720:FF:000213">
    <property type="entry name" value="Putative 2-hydroxyacid dehydrogenase"/>
    <property type="match status" value="1"/>
</dbReference>
<dbReference type="SUPFAM" id="SSF51735">
    <property type="entry name" value="NAD(P)-binding Rossmann-fold domains"/>
    <property type="match status" value="2"/>
</dbReference>
<evidence type="ECO:0000313" key="9">
    <source>
        <dbReference type="Proteomes" id="UP000092600"/>
    </source>
</evidence>
<dbReference type="GO" id="GO:0016618">
    <property type="term" value="F:hydroxypyruvate reductase [NAD(P)H] activity"/>
    <property type="evidence" value="ECO:0007669"/>
    <property type="project" value="TreeGrafter"/>
</dbReference>
<dbReference type="AlphaFoldDB" id="A0A199VD04"/>
<evidence type="ECO:0000256" key="4">
    <source>
        <dbReference type="RuleBase" id="RU003719"/>
    </source>
</evidence>
<evidence type="ECO:0000256" key="1">
    <source>
        <dbReference type="ARBA" id="ARBA00022857"/>
    </source>
</evidence>
<evidence type="ECO:0000313" key="8">
    <source>
        <dbReference type="EMBL" id="OAY74655.1"/>
    </source>
</evidence>
<reference evidence="8 9" key="1">
    <citation type="journal article" date="2016" name="DNA Res.">
        <title>The draft genome of MD-2 pineapple using hybrid error correction of long reads.</title>
        <authorList>
            <person name="Redwan R.M."/>
            <person name="Saidin A."/>
            <person name="Kumar S.V."/>
        </authorList>
    </citation>
    <scope>NUCLEOTIDE SEQUENCE [LARGE SCALE GENOMIC DNA]</scope>
    <source>
        <strain evidence="9">cv. MD2</strain>
        <tissue evidence="8">Leaf</tissue>
    </source>
</reference>
<dbReference type="EMBL" id="LSRQ01002333">
    <property type="protein sequence ID" value="OAY74655.1"/>
    <property type="molecule type" value="Genomic_DNA"/>
</dbReference>
<dbReference type="Gene3D" id="3.40.50.720">
    <property type="entry name" value="NAD(P)-binding Rossmann-like Domain"/>
    <property type="match status" value="3"/>
</dbReference>
<comment type="similarity">
    <text evidence="4">Belongs to the D-isomer specific 2-hydroxyacid dehydrogenase family.</text>
</comment>
<dbReference type="STRING" id="4615.A0A199VD04"/>
<evidence type="ECO:0000256" key="3">
    <source>
        <dbReference type="ARBA" id="ARBA00023027"/>
    </source>
</evidence>
<evidence type="ECO:0000256" key="5">
    <source>
        <dbReference type="SAM" id="MobiDB-lite"/>
    </source>
</evidence>
<accession>A0A199VD04</accession>
<evidence type="ECO:0000259" key="6">
    <source>
        <dbReference type="Pfam" id="PF00389"/>
    </source>
</evidence>
<name>A0A199VD04_ANACO</name>
<sequence>MESESEPSPPPPPSFSDADDPPPSHSPELPEVIALSPLLPAFDAALSARFRLLKPSPLPLSSPISSAASAALVRAPTRVDAALLDLVPSLRLVVTTSAGLDHFDLPECARRGVAVASAGHVFSPDVADYAVALLLDVLRRISASGRYLRRGEWPLRGDYPLGSKLGGKRVGIVGLGSIGSLIAKRLEVFGCIISYNSRKAKPSVSYKFFPTVYDLATECDVLILSCAFTNETRHIVNKDVMHALGKDGVIINIARGGLIDEEELVKCLMQGEIKGAGLDVFENEPSVPNKLFTMDNVVLSPHLAAFTTESSSDLLELIIANFEAFFSNKPLITPVSGKRVGIVGLGSIGSEIVKRLDAFGCTIMYNSRSKKPSVPYKYFPNTHDLAVESDKLSCALTPQTHHIHHIINRDVLLALGRDGARGARRREGIGQVFGGRDAWGRGSQRVREQARRAQRAVPDG</sequence>
<dbReference type="Pfam" id="PF02826">
    <property type="entry name" value="2-Hacid_dh_C"/>
    <property type="match status" value="1"/>
</dbReference>
<comment type="caution">
    <text evidence="8">The sequence shown here is derived from an EMBL/GenBank/DDBJ whole genome shotgun (WGS) entry which is preliminary data.</text>
</comment>
<dbReference type="InterPro" id="IPR006140">
    <property type="entry name" value="D-isomer_DH_NAD-bd"/>
</dbReference>
<feature type="domain" description="D-isomer specific 2-hydroxyacid dehydrogenase NAD-binding" evidence="7">
    <location>
        <begin position="131"/>
        <end position="304"/>
    </location>
</feature>
<feature type="region of interest" description="Disordered" evidence="5">
    <location>
        <begin position="1"/>
        <end position="30"/>
    </location>
</feature>
<keyword evidence="1" id="KW-0521">NADP</keyword>
<dbReference type="GO" id="GO:0030267">
    <property type="term" value="F:glyoxylate reductase (NADPH) activity"/>
    <property type="evidence" value="ECO:0007669"/>
    <property type="project" value="TreeGrafter"/>
</dbReference>
<dbReference type="PANTHER" id="PTHR10996:SF179">
    <property type="entry name" value="D-ISOMER SPECIFIC 2-HYDROXYACID DEHYDROGENASE FAMILY PROTEIN-RELATED"/>
    <property type="match status" value="1"/>
</dbReference>
<protein>
    <submittedName>
        <fullName evidence="8">Glyoxylate/hydroxypyruvate reductase HPR3</fullName>
    </submittedName>
</protein>
<dbReference type="Proteomes" id="UP000092600">
    <property type="component" value="Unassembled WGS sequence"/>
</dbReference>
<gene>
    <name evidence="8" type="ORF">ACMD2_02374</name>
</gene>
<evidence type="ECO:0000256" key="2">
    <source>
        <dbReference type="ARBA" id="ARBA00023002"/>
    </source>
</evidence>
<organism evidence="8 9">
    <name type="scientific">Ananas comosus</name>
    <name type="common">Pineapple</name>
    <name type="synonym">Ananas ananas</name>
    <dbReference type="NCBI Taxonomy" id="4615"/>
    <lineage>
        <taxon>Eukaryota</taxon>
        <taxon>Viridiplantae</taxon>
        <taxon>Streptophyta</taxon>
        <taxon>Embryophyta</taxon>
        <taxon>Tracheophyta</taxon>
        <taxon>Spermatophyta</taxon>
        <taxon>Magnoliopsida</taxon>
        <taxon>Liliopsida</taxon>
        <taxon>Poales</taxon>
        <taxon>Bromeliaceae</taxon>
        <taxon>Bromelioideae</taxon>
        <taxon>Ananas</taxon>
    </lineage>
</organism>
<feature type="domain" description="D-isomer specific 2-hydroxyacid dehydrogenase catalytic" evidence="6">
    <location>
        <begin position="68"/>
        <end position="335"/>
    </location>
</feature>
<dbReference type="PANTHER" id="PTHR10996">
    <property type="entry name" value="2-HYDROXYACID DEHYDROGENASE-RELATED"/>
    <property type="match status" value="1"/>
</dbReference>
<dbReference type="InterPro" id="IPR006139">
    <property type="entry name" value="D-isomer_2_OHA_DH_cat_dom"/>
</dbReference>
<dbReference type="InterPro" id="IPR050223">
    <property type="entry name" value="D-isomer_2-hydroxyacid_DH"/>
</dbReference>
<keyword evidence="3" id="KW-0520">NAD</keyword>
<feature type="region of interest" description="Disordered" evidence="5">
    <location>
        <begin position="440"/>
        <end position="460"/>
    </location>
</feature>
<dbReference type="SUPFAM" id="SSF52283">
    <property type="entry name" value="Formate/glycerate dehydrogenase catalytic domain-like"/>
    <property type="match status" value="1"/>
</dbReference>
<proteinExistence type="inferred from homology"/>
<dbReference type="GO" id="GO:0051287">
    <property type="term" value="F:NAD binding"/>
    <property type="evidence" value="ECO:0007669"/>
    <property type="project" value="InterPro"/>
</dbReference>
<evidence type="ECO:0000259" key="7">
    <source>
        <dbReference type="Pfam" id="PF02826"/>
    </source>
</evidence>
<keyword evidence="2 4" id="KW-0560">Oxidoreductase</keyword>
<dbReference type="GO" id="GO:0005829">
    <property type="term" value="C:cytosol"/>
    <property type="evidence" value="ECO:0007669"/>
    <property type="project" value="TreeGrafter"/>
</dbReference>